<reference evidence="12" key="1">
    <citation type="submission" date="2020-05" db="EMBL/GenBank/DDBJ databases">
        <authorList>
            <person name="Chiriac C."/>
            <person name="Salcher M."/>
            <person name="Ghai R."/>
            <person name="Kavagutti S V."/>
        </authorList>
    </citation>
    <scope>NUCLEOTIDE SEQUENCE</scope>
</reference>
<dbReference type="GO" id="GO:0008720">
    <property type="term" value="F:D-lactate dehydrogenase (NAD+) activity"/>
    <property type="evidence" value="ECO:0007669"/>
    <property type="project" value="TreeGrafter"/>
</dbReference>
<comment type="cofactor">
    <cofactor evidence="1">
        <name>FAD</name>
        <dbReference type="ChEBI" id="CHEBI:57692"/>
    </cofactor>
</comment>
<dbReference type="SUPFAM" id="SSF56176">
    <property type="entry name" value="FAD-binding/transporter-associated domain-like"/>
    <property type="match status" value="1"/>
</dbReference>
<keyword evidence="8" id="KW-0496">Mitochondrion</keyword>
<dbReference type="PROSITE" id="PS51379">
    <property type="entry name" value="4FE4S_FER_2"/>
    <property type="match status" value="1"/>
</dbReference>
<keyword evidence="4" id="KW-0285">Flavoprotein</keyword>
<keyword evidence="5" id="KW-0274">FAD</keyword>
<dbReference type="InterPro" id="IPR016166">
    <property type="entry name" value="FAD-bd_PCMH"/>
</dbReference>
<dbReference type="Gene3D" id="1.10.1060.10">
    <property type="entry name" value="Alpha-helical ferredoxin"/>
    <property type="match status" value="1"/>
</dbReference>
<dbReference type="PANTHER" id="PTHR11748:SF111">
    <property type="entry name" value="D-LACTATE DEHYDROGENASE, MITOCHONDRIAL-RELATED"/>
    <property type="match status" value="1"/>
</dbReference>
<dbReference type="PANTHER" id="PTHR11748">
    <property type="entry name" value="D-LACTATE DEHYDROGENASE"/>
    <property type="match status" value="1"/>
</dbReference>
<dbReference type="InterPro" id="IPR016169">
    <property type="entry name" value="FAD-bd_PCMH_sub2"/>
</dbReference>
<evidence type="ECO:0000256" key="6">
    <source>
        <dbReference type="ARBA" id="ARBA00022946"/>
    </source>
</evidence>
<evidence type="ECO:0000256" key="5">
    <source>
        <dbReference type="ARBA" id="ARBA00022827"/>
    </source>
</evidence>
<dbReference type="PROSITE" id="PS51387">
    <property type="entry name" value="FAD_PCMH"/>
    <property type="match status" value="1"/>
</dbReference>
<comment type="similarity">
    <text evidence="3">Belongs to the FAD-binding oxidoreductase/transferase type 4 family.</text>
</comment>
<dbReference type="SUPFAM" id="SSF55103">
    <property type="entry name" value="FAD-linked oxidases, C-terminal domain"/>
    <property type="match status" value="1"/>
</dbReference>
<evidence type="ECO:0000256" key="2">
    <source>
        <dbReference type="ARBA" id="ARBA00004173"/>
    </source>
</evidence>
<dbReference type="Pfam" id="PF02913">
    <property type="entry name" value="FAD-oxidase_C"/>
    <property type="match status" value="1"/>
</dbReference>
<dbReference type="InterPro" id="IPR004113">
    <property type="entry name" value="FAD-bd_oxidored_4_C"/>
</dbReference>
<dbReference type="SUPFAM" id="SSF46548">
    <property type="entry name" value="alpha-helical ferredoxin"/>
    <property type="match status" value="1"/>
</dbReference>
<dbReference type="InterPro" id="IPR016164">
    <property type="entry name" value="FAD-linked_Oxase-like_C"/>
</dbReference>
<dbReference type="GO" id="GO:0051536">
    <property type="term" value="F:iron-sulfur cluster binding"/>
    <property type="evidence" value="ECO:0007669"/>
    <property type="project" value="InterPro"/>
</dbReference>
<evidence type="ECO:0000259" key="11">
    <source>
        <dbReference type="PROSITE" id="PS51387"/>
    </source>
</evidence>
<dbReference type="EC" id="1.1.2.4" evidence="9"/>
<proteinExistence type="inferred from homology"/>
<dbReference type="InterPro" id="IPR006094">
    <property type="entry name" value="Oxid_FAD_bind_N"/>
</dbReference>
<comment type="subcellular location">
    <subcellularLocation>
        <location evidence="2">Mitochondrion</location>
    </subcellularLocation>
</comment>
<evidence type="ECO:0000256" key="7">
    <source>
        <dbReference type="ARBA" id="ARBA00023002"/>
    </source>
</evidence>
<keyword evidence="7" id="KW-0560">Oxidoreductase</keyword>
<dbReference type="Gene3D" id="3.30.465.10">
    <property type="match status" value="1"/>
</dbReference>
<protein>
    <recommendedName>
        <fullName evidence="9">D-lactate dehydrogenase (cytochrome)</fullName>
        <ecNumber evidence="9">1.1.2.4</ecNumber>
    </recommendedName>
</protein>
<feature type="domain" description="4Fe-4S ferredoxin-type" evidence="10">
    <location>
        <begin position="531"/>
        <end position="562"/>
    </location>
</feature>
<evidence type="ECO:0000256" key="8">
    <source>
        <dbReference type="ARBA" id="ARBA00023128"/>
    </source>
</evidence>
<dbReference type="PROSITE" id="PS00198">
    <property type="entry name" value="4FE4S_FER_1"/>
    <property type="match status" value="1"/>
</dbReference>
<name>A0A6J6ESU0_9ZZZZ</name>
<dbReference type="EMBL" id="CAEZTU010000027">
    <property type="protein sequence ID" value="CAB4578439.1"/>
    <property type="molecule type" value="Genomic_DNA"/>
</dbReference>
<gene>
    <name evidence="12" type="ORF">UFOPK1740_00725</name>
</gene>
<dbReference type="InterPro" id="IPR004017">
    <property type="entry name" value="Cys_rich_dom"/>
</dbReference>
<dbReference type="InterPro" id="IPR009051">
    <property type="entry name" value="Helical_ferredxn"/>
</dbReference>
<dbReference type="InterPro" id="IPR016167">
    <property type="entry name" value="FAD-bd_PCMH_sub1"/>
</dbReference>
<dbReference type="Gene3D" id="3.30.70.2740">
    <property type="match status" value="1"/>
</dbReference>
<evidence type="ECO:0000256" key="3">
    <source>
        <dbReference type="ARBA" id="ARBA00008000"/>
    </source>
</evidence>
<dbReference type="Pfam" id="PF13183">
    <property type="entry name" value="Fer4_8"/>
    <property type="match status" value="1"/>
</dbReference>
<dbReference type="InterPro" id="IPR017900">
    <property type="entry name" value="4Fe4S_Fe_S_CS"/>
</dbReference>
<evidence type="ECO:0000256" key="1">
    <source>
        <dbReference type="ARBA" id="ARBA00001974"/>
    </source>
</evidence>
<dbReference type="GO" id="GO:0005739">
    <property type="term" value="C:mitochondrion"/>
    <property type="evidence" value="ECO:0007669"/>
    <property type="project" value="UniProtKB-SubCell"/>
</dbReference>
<dbReference type="GO" id="GO:0071949">
    <property type="term" value="F:FAD binding"/>
    <property type="evidence" value="ECO:0007669"/>
    <property type="project" value="InterPro"/>
</dbReference>
<evidence type="ECO:0000256" key="4">
    <source>
        <dbReference type="ARBA" id="ARBA00022630"/>
    </source>
</evidence>
<keyword evidence="6" id="KW-0809">Transit peptide</keyword>
<dbReference type="InterPro" id="IPR017896">
    <property type="entry name" value="4Fe4S_Fe-S-bd"/>
</dbReference>
<dbReference type="Gene3D" id="3.30.43.10">
    <property type="entry name" value="Uridine Diphospho-n-acetylenolpyruvylglucosamine Reductase, domain 2"/>
    <property type="match status" value="1"/>
</dbReference>
<evidence type="ECO:0000259" key="10">
    <source>
        <dbReference type="PROSITE" id="PS51379"/>
    </source>
</evidence>
<accession>A0A6J6ESU0</accession>
<dbReference type="AlphaFoldDB" id="A0A6J6ESU0"/>
<evidence type="ECO:0000313" key="12">
    <source>
        <dbReference type="EMBL" id="CAB4578439.1"/>
    </source>
</evidence>
<organism evidence="12">
    <name type="scientific">freshwater metagenome</name>
    <dbReference type="NCBI Taxonomy" id="449393"/>
    <lineage>
        <taxon>unclassified sequences</taxon>
        <taxon>metagenomes</taxon>
        <taxon>ecological metagenomes</taxon>
    </lineage>
</organism>
<dbReference type="Pfam" id="PF02754">
    <property type="entry name" value="CCG"/>
    <property type="match status" value="2"/>
</dbReference>
<evidence type="ECO:0000256" key="9">
    <source>
        <dbReference type="ARBA" id="ARBA00038897"/>
    </source>
</evidence>
<dbReference type="GO" id="GO:0004458">
    <property type="term" value="F:D-lactate dehydrogenase (cytochrome) activity"/>
    <property type="evidence" value="ECO:0007669"/>
    <property type="project" value="UniProtKB-EC"/>
</dbReference>
<dbReference type="GO" id="GO:1903457">
    <property type="term" value="P:lactate catabolic process"/>
    <property type="evidence" value="ECO:0007669"/>
    <property type="project" value="TreeGrafter"/>
</dbReference>
<dbReference type="Pfam" id="PF01565">
    <property type="entry name" value="FAD_binding_4"/>
    <property type="match status" value="1"/>
</dbReference>
<sequence length="926" mass="101985">MNRTNNLNQELFEDLKKALPNQISDQLFDRVSIANDASHYLLTPSLVAKPKTAQQISEIFKITQKHDFGITFRSGGTSLSGQGVTDSLLVDTRKNFKEIEVLDNGLKVRVQPGLTINRVNASLRKYGRKLGPDPASEIACTIGGVIANNSSGMACGTEFNTYKTIASLVFVLPSGTLIDSSNVDADEHLRTKEPEIYAGLLGLRKRIVEKPHLVEKIKNSYAIKNTMGYGLNSFVDFEKPIDILTHLIVGSEGTLAFIAEATFNTLPLLTKCATSLLIFDELELATKSLPALKNTDAAVIELLDVSSLKVAQREHMADAVLKNQKFKNHAGLLIEYQAETDQILDGLIDNAHQVFKDLPVKNGELTKSAAIRNELWHARKGLYAAVAGNRPSGTTALLEDISVPAKHLHNTTTELSGLLNKHRYFDSVIFGHAKDGNLHFLLNEKFHDPTSLKRYEDFTHDMIELVLSHDGSLKAEHGTGRIMAPFVKTQFGEELYQIMVDLKKLIDKRNILNPGVIINENQNIHIENLKESLPIDQEVDRCVECGYCETVCPSKDLTLTPRQRITLRRAKKDAEKNNDQELIDAIDSNYDYQGLDTCAVDGMCATACPVHINTGDLVKRLRSEQQSFASQSLATLAANKWSATTAFLSGLLTTAKNMPAPLVEIVNKTIRQISGANSVPLWNKSLPIGGKQRTSLKATNPDVVYFPSCVNSLYGQSEIQVAFLSLCEKAGLKVLIPESISDLCCGTPWSSKGLTHGYEVMALKTKKEIMKQVKRENLMVVSDATSCTQGLTQIFRETQIPIVDVLEFVDTKIMPVLKPKSKLSSLVLHPTCSGVELGINKHMNSLANLISNQVITPLDWNCCGFAGDRGLLHPELTQQATLKQAQSLQSERFVAYASSNKPCQIGLGIATGQNYVHLVELVDQLC</sequence>
<feature type="domain" description="FAD-binding PCMH-type" evidence="11">
    <location>
        <begin position="40"/>
        <end position="268"/>
    </location>
</feature>
<dbReference type="InterPro" id="IPR036318">
    <property type="entry name" value="FAD-bd_PCMH-like_sf"/>
</dbReference>